<protein>
    <recommendedName>
        <fullName evidence="4">YcxB family protein</fullName>
    </recommendedName>
</protein>
<reference evidence="2" key="1">
    <citation type="journal article" date="2019" name="PLoS Negl. Trop. Dis.">
        <title>Revisiting the worldwide diversity of Leptospira species in the environment.</title>
        <authorList>
            <person name="Vincent A.T."/>
            <person name="Schiettekatte O."/>
            <person name="Bourhy P."/>
            <person name="Veyrier F.J."/>
            <person name="Picardeau M."/>
        </authorList>
    </citation>
    <scope>NUCLEOTIDE SEQUENCE [LARGE SCALE GENOMIC DNA]</scope>
    <source>
        <strain evidence="2">201800299</strain>
    </source>
</reference>
<evidence type="ECO:0008006" key="4">
    <source>
        <dbReference type="Google" id="ProtNLM"/>
    </source>
</evidence>
<feature type="transmembrane region" description="Helical" evidence="1">
    <location>
        <begin position="54"/>
        <end position="73"/>
    </location>
</feature>
<dbReference type="AlphaFoldDB" id="A0A5F1Y8H2"/>
<dbReference type="EMBL" id="RQFA01000072">
    <property type="protein sequence ID" value="TGK29464.1"/>
    <property type="molecule type" value="Genomic_DNA"/>
</dbReference>
<organism evidence="2 3">
    <name type="scientific">Leptospira gomenensis</name>
    <dbReference type="NCBI Taxonomy" id="2484974"/>
    <lineage>
        <taxon>Bacteria</taxon>
        <taxon>Pseudomonadati</taxon>
        <taxon>Spirochaetota</taxon>
        <taxon>Spirochaetia</taxon>
        <taxon>Leptospirales</taxon>
        <taxon>Leptospiraceae</taxon>
        <taxon>Leptospira</taxon>
    </lineage>
</organism>
<dbReference type="RefSeq" id="WP_135591653.1">
    <property type="nucleotide sequence ID" value="NZ_RQEZ01000053.1"/>
</dbReference>
<comment type="caution">
    <text evidence="2">The sequence shown here is derived from an EMBL/GenBank/DDBJ whole genome shotgun (WGS) entry which is preliminary data.</text>
</comment>
<dbReference type="Proteomes" id="UP000298277">
    <property type="component" value="Unassembled WGS sequence"/>
</dbReference>
<proteinExistence type="predicted"/>
<evidence type="ECO:0000313" key="3">
    <source>
        <dbReference type="Proteomes" id="UP000298277"/>
    </source>
</evidence>
<name>A0A5F1Y8H2_9LEPT</name>
<keyword evidence="1" id="KW-0472">Membrane</keyword>
<keyword evidence="1" id="KW-0812">Transmembrane</keyword>
<evidence type="ECO:0000313" key="2">
    <source>
        <dbReference type="EMBL" id="TGK29464.1"/>
    </source>
</evidence>
<accession>A0A5F1Y8H2</accession>
<sequence length="159" mass="18516">MEYKYYSDAKTQRRNYLFGYYNRPYLWFQRRFTGPLLIALSAAEFYLASETNGFVLALFFGIFGIFYTLRPFIALKRIKFESGGGIVSVAEDTISISDESGNFTIKAQELLKIIPKKNYVFLKVRLRTVLYFLVDLNSLENADAFLKEIKSRYPDKFIG</sequence>
<gene>
    <name evidence="2" type="ORF">EHQ17_15945</name>
</gene>
<dbReference type="OrthoDB" id="343255at2"/>
<evidence type="ECO:0000256" key="1">
    <source>
        <dbReference type="SAM" id="Phobius"/>
    </source>
</evidence>
<keyword evidence="3" id="KW-1185">Reference proteome</keyword>
<keyword evidence="1" id="KW-1133">Transmembrane helix</keyword>